<proteinExistence type="predicted"/>
<evidence type="ECO:0000313" key="4">
    <source>
        <dbReference type="Proteomes" id="UP000663874"/>
    </source>
</evidence>
<organism evidence="3 4">
    <name type="scientific">Rotaria sordida</name>
    <dbReference type="NCBI Taxonomy" id="392033"/>
    <lineage>
        <taxon>Eukaryota</taxon>
        <taxon>Metazoa</taxon>
        <taxon>Spiralia</taxon>
        <taxon>Gnathifera</taxon>
        <taxon>Rotifera</taxon>
        <taxon>Eurotatoria</taxon>
        <taxon>Bdelloidea</taxon>
        <taxon>Philodinida</taxon>
        <taxon>Philodinidae</taxon>
        <taxon>Rotaria</taxon>
    </lineage>
</organism>
<sequence>MSNSNYNFTIKFFRPTQRPVVTNNGLLDSRTKRIIAQDRLIIAEQRILNVERQKSTSNLQLLTYEQKQLEKKLLSLQNSNQSIELRRRSISEGNIHRTASRNDTSDIHQSKLYTNKNSNVLFLPKTNNIPPSFSAYSDGLISENPVLTSDTENSEEEEEEEEEEERNSEIRKQKPNQLPEITIIPPEDDVLHLV</sequence>
<reference evidence="3" key="1">
    <citation type="submission" date="2021-02" db="EMBL/GenBank/DDBJ databases">
        <authorList>
            <person name="Nowell W R."/>
        </authorList>
    </citation>
    <scope>NUCLEOTIDE SEQUENCE</scope>
</reference>
<gene>
    <name evidence="3" type="ORF">FNK824_LOCUS734</name>
</gene>
<name>A0A818K6B3_9BILA</name>
<evidence type="ECO:0000313" key="3">
    <source>
        <dbReference type="EMBL" id="CAF3546476.1"/>
    </source>
</evidence>
<feature type="coiled-coil region" evidence="1">
    <location>
        <begin position="59"/>
        <end position="86"/>
    </location>
</feature>
<protein>
    <submittedName>
        <fullName evidence="3">Uncharacterized protein</fullName>
    </submittedName>
</protein>
<comment type="caution">
    <text evidence="3">The sequence shown here is derived from an EMBL/GenBank/DDBJ whole genome shotgun (WGS) entry which is preliminary data.</text>
</comment>
<feature type="compositionally biased region" description="Acidic residues" evidence="2">
    <location>
        <begin position="152"/>
        <end position="166"/>
    </location>
</feature>
<keyword evidence="1" id="KW-0175">Coiled coil</keyword>
<dbReference type="Proteomes" id="UP000663874">
    <property type="component" value="Unassembled WGS sequence"/>
</dbReference>
<evidence type="ECO:0000256" key="1">
    <source>
        <dbReference type="SAM" id="Coils"/>
    </source>
</evidence>
<dbReference type="EMBL" id="CAJOBE010000033">
    <property type="protein sequence ID" value="CAF3546476.1"/>
    <property type="molecule type" value="Genomic_DNA"/>
</dbReference>
<dbReference type="AlphaFoldDB" id="A0A818K6B3"/>
<feature type="region of interest" description="Disordered" evidence="2">
    <location>
        <begin position="134"/>
        <end position="194"/>
    </location>
</feature>
<accession>A0A818K6B3</accession>
<evidence type="ECO:0000256" key="2">
    <source>
        <dbReference type="SAM" id="MobiDB-lite"/>
    </source>
</evidence>